<accession>A0A073IE41</accession>
<dbReference type="RefSeq" id="WP_025060528.1">
    <property type="nucleotide sequence ID" value="NZ_JAMC01000010.1"/>
</dbReference>
<protein>
    <submittedName>
        <fullName evidence="2">Amidase</fullName>
    </submittedName>
</protein>
<name>A0A073IE41_9RHOB</name>
<dbReference type="STRING" id="1300350.Z948_3245"/>
<comment type="caution">
    <text evidence="2">The sequence shown here is derived from an EMBL/GenBank/DDBJ whole genome shotgun (WGS) entry which is preliminary data.</text>
</comment>
<gene>
    <name evidence="2" type="ORF">DSW25_04015</name>
</gene>
<feature type="compositionally biased region" description="Basic and acidic residues" evidence="1">
    <location>
        <begin position="35"/>
        <end position="58"/>
    </location>
</feature>
<sequence length="58" mass="6589">MSTPINLNKIRKERGRAASRARADENAAKFGQTKAQKDAQKARLDKMDRHLDGHKKET</sequence>
<proteinExistence type="predicted"/>
<dbReference type="eggNOG" id="ENOG50339KS">
    <property type="taxonomic scope" value="Bacteria"/>
</dbReference>
<evidence type="ECO:0000313" key="2">
    <source>
        <dbReference type="EMBL" id="KEJ87989.1"/>
    </source>
</evidence>
<evidence type="ECO:0000256" key="1">
    <source>
        <dbReference type="SAM" id="MobiDB-lite"/>
    </source>
</evidence>
<dbReference type="InterPro" id="IPR025227">
    <property type="entry name" value="DUF4169"/>
</dbReference>
<dbReference type="EMBL" id="JAMC01000010">
    <property type="protein sequence ID" value="KEJ87989.1"/>
    <property type="molecule type" value="Genomic_DNA"/>
</dbReference>
<organism evidence="2 3">
    <name type="scientific">Sulfitobacter donghicola DSW-25 = KCTC 12864 = JCM 14565</name>
    <dbReference type="NCBI Taxonomy" id="1300350"/>
    <lineage>
        <taxon>Bacteria</taxon>
        <taxon>Pseudomonadati</taxon>
        <taxon>Pseudomonadota</taxon>
        <taxon>Alphaproteobacteria</taxon>
        <taxon>Rhodobacterales</taxon>
        <taxon>Roseobacteraceae</taxon>
        <taxon>Sulfitobacter</taxon>
    </lineage>
</organism>
<evidence type="ECO:0000313" key="3">
    <source>
        <dbReference type="Proteomes" id="UP000027734"/>
    </source>
</evidence>
<dbReference type="Proteomes" id="UP000027734">
    <property type="component" value="Unassembled WGS sequence"/>
</dbReference>
<dbReference type="AlphaFoldDB" id="A0A073IE41"/>
<reference evidence="2 3" key="1">
    <citation type="submission" date="2014-01" db="EMBL/GenBank/DDBJ databases">
        <title>Sulfitobacter donghicola JCM 14565 Genome Sequencing.</title>
        <authorList>
            <person name="Lai Q."/>
            <person name="Hong Z."/>
        </authorList>
    </citation>
    <scope>NUCLEOTIDE SEQUENCE [LARGE SCALE GENOMIC DNA]</scope>
    <source>
        <strain evidence="2 3">JCM 14565</strain>
    </source>
</reference>
<feature type="region of interest" description="Disordered" evidence="1">
    <location>
        <begin position="1"/>
        <end position="58"/>
    </location>
</feature>
<dbReference type="Pfam" id="PF13770">
    <property type="entry name" value="DUF4169"/>
    <property type="match status" value="1"/>
</dbReference>
<feature type="compositionally biased region" description="Basic residues" evidence="1">
    <location>
        <begin position="9"/>
        <end position="19"/>
    </location>
</feature>
<dbReference type="OrthoDB" id="7192657at2"/>
<keyword evidence="3" id="KW-1185">Reference proteome</keyword>